<sequence>VGVPDLPNHLLYFLFDQLSTDNRISSEDICLPDFPAFASSLKVFNSTTAIFVSPNDSSGIAG</sequence>
<reference evidence="2" key="2">
    <citation type="submission" date="2015-01" db="EMBL/GenBank/DDBJ databases">
        <title>Evolutionary Origins and Diversification of the Mycorrhizal Mutualists.</title>
        <authorList>
            <consortium name="DOE Joint Genome Institute"/>
            <consortium name="Mycorrhizal Genomics Consortium"/>
            <person name="Kohler A."/>
            <person name="Kuo A."/>
            <person name="Nagy L.G."/>
            <person name="Floudas D."/>
            <person name="Copeland A."/>
            <person name="Barry K.W."/>
            <person name="Cichocki N."/>
            <person name="Veneault-Fourrey C."/>
            <person name="LaButti K."/>
            <person name="Lindquist E.A."/>
            <person name="Lipzen A."/>
            <person name="Lundell T."/>
            <person name="Morin E."/>
            <person name="Murat C."/>
            <person name="Riley R."/>
            <person name="Ohm R."/>
            <person name="Sun H."/>
            <person name="Tunlid A."/>
            <person name="Henrissat B."/>
            <person name="Grigoriev I.V."/>
            <person name="Hibbett D.S."/>
            <person name="Martin F."/>
        </authorList>
    </citation>
    <scope>NUCLEOTIDE SEQUENCE [LARGE SCALE GENOMIC DNA]</scope>
    <source>
        <strain evidence="2">Ve08.2h10</strain>
    </source>
</reference>
<dbReference type="Proteomes" id="UP000054538">
    <property type="component" value="Unassembled WGS sequence"/>
</dbReference>
<evidence type="ECO:0000313" key="1">
    <source>
        <dbReference type="EMBL" id="KIK79917.1"/>
    </source>
</evidence>
<evidence type="ECO:0000313" key="2">
    <source>
        <dbReference type="Proteomes" id="UP000054538"/>
    </source>
</evidence>
<accession>A0A0D0CAL8</accession>
<name>A0A0D0CAL8_9AGAM</name>
<proteinExistence type="predicted"/>
<feature type="non-terminal residue" evidence="1">
    <location>
        <position position="62"/>
    </location>
</feature>
<dbReference type="OrthoDB" id="2684213at2759"/>
<keyword evidence="2" id="KW-1185">Reference proteome</keyword>
<organism evidence="1 2">
    <name type="scientific">Paxillus rubicundulus Ve08.2h10</name>
    <dbReference type="NCBI Taxonomy" id="930991"/>
    <lineage>
        <taxon>Eukaryota</taxon>
        <taxon>Fungi</taxon>
        <taxon>Dikarya</taxon>
        <taxon>Basidiomycota</taxon>
        <taxon>Agaricomycotina</taxon>
        <taxon>Agaricomycetes</taxon>
        <taxon>Agaricomycetidae</taxon>
        <taxon>Boletales</taxon>
        <taxon>Paxilineae</taxon>
        <taxon>Paxillaceae</taxon>
        <taxon>Paxillus</taxon>
    </lineage>
</organism>
<dbReference type="EMBL" id="KN826148">
    <property type="protein sequence ID" value="KIK79917.1"/>
    <property type="molecule type" value="Genomic_DNA"/>
</dbReference>
<dbReference type="AlphaFoldDB" id="A0A0D0CAL8"/>
<dbReference type="InParanoid" id="A0A0D0CAL8"/>
<gene>
    <name evidence="1" type="ORF">PAXRUDRAFT_104344</name>
</gene>
<dbReference type="HOGENOM" id="CLU_006344_15_2_1"/>
<reference evidence="1 2" key="1">
    <citation type="submission" date="2014-04" db="EMBL/GenBank/DDBJ databases">
        <authorList>
            <consortium name="DOE Joint Genome Institute"/>
            <person name="Kuo A."/>
            <person name="Kohler A."/>
            <person name="Jargeat P."/>
            <person name="Nagy L.G."/>
            <person name="Floudas D."/>
            <person name="Copeland A."/>
            <person name="Barry K.W."/>
            <person name="Cichocki N."/>
            <person name="Veneault-Fourrey C."/>
            <person name="LaButti K."/>
            <person name="Lindquist E.A."/>
            <person name="Lipzen A."/>
            <person name="Lundell T."/>
            <person name="Morin E."/>
            <person name="Murat C."/>
            <person name="Sun H."/>
            <person name="Tunlid A."/>
            <person name="Henrissat B."/>
            <person name="Grigoriev I.V."/>
            <person name="Hibbett D.S."/>
            <person name="Martin F."/>
            <person name="Nordberg H.P."/>
            <person name="Cantor M.N."/>
            <person name="Hua S.X."/>
        </authorList>
    </citation>
    <scope>NUCLEOTIDE SEQUENCE [LARGE SCALE GENOMIC DNA]</scope>
    <source>
        <strain evidence="1 2">Ve08.2h10</strain>
    </source>
</reference>
<protein>
    <submittedName>
        <fullName evidence="1">Uncharacterized protein</fullName>
    </submittedName>
</protein>
<feature type="non-terminal residue" evidence="1">
    <location>
        <position position="1"/>
    </location>
</feature>